<sequence length="124" mass="13852">MTNLTSDRDPKRVKKPAGALRDLEQLDQPSVIRALDPSVLRLNERHQPRRQQRSIDRACRSGGARSRVALARSVNHDPMLSPATDIQDPRKTQISSRFPVEKTTPVEEMSHAGSGPPPKRRTTA</sequence>
<feature type="region of interest" description="Disordered" evidence="1">
    <location>
        <begin position="1"/>
        <end position="124"/>
    </location>
</feature>
<organism evidence="2 3">
    <name type="scientific">Ruicaihuangia caeni</name>
    <dbReference type="NCBI Taxonomy" id="3042517"/>
    <lineage>
        <taxon>Bacteria</taxon>
        <taxon>Bacillati</taxon>
        <taxon>Actinomycetota</taxon>
        <taxon>Actinomycetes</taxon>
        <taxon>Micrococcales</taxon>
        <taxon>Microbacteriaceae</taxon>
        <taxon>Ruicaihuangia</taxon>
    </lineage>
</organism>
<reference evidence="2 3" key="1">
    <citation type="submission" date="2023-04" db="EMBL/GenBank/DDBJ databases">
        <title>Klugiella caeni sp. nov. isolated from the sludge of biochemical tank.</title>
        <authorList>
            <person name="Geng K."/>
        </authorList>
    </citation>
    <scope>NUCLEOTIDE SEQUENCE [LARGE SCALE GENOMIC DNA]</scope>
    <source>
        <strain evidence="2 3">YN-L-19</strain>
    </source>
</reference>
<dbReference type="AlphaFoldDB" id="A0AAW6T5D5"/>
<protein>
    <submittedName>
        <fullName evidence="2">Uncharacterized protein</fullName>
    </submittedName>
</protein>
<keyword evidence="3" id="KW-1185">Reference proteome</keyword>
<evidence type="ECO:0000313" key="3">
    <source>
        <dbReference type="Proteomes" id="UP001321506"/>
    </source>
</evidence>
<accession>A0AAW6T5D5</accession>
<gene>
    <name evidence="2" type="ORF">QF206_02745</name>
</gene>
<proteinExistence type="predicted"/>
<name>A0AAW6T5D5_9MICO</name>
<evidence type="ECO:0000313" key="2">
    <source>
        <dbReference type="EMBL" id="MDI2097886.1"/>
    </source>
</evidence>
<feature type="compositionally biased region" description="Basic and acidic residues" evidence="1">
    <location>
        <begin position="1"/>
        <end position="10"/>
    </location>
</feature>
<evidence type="ECO:0000256" key="1">
    <source>
        <dbReference type="SAM" id="MobiDB-lite"/>
    </source>
</evidence>
<comment type="caution">
    <text evidence="2">The sequence shown here is derived from an EMBL/GenBank/DDBJ whole genome shotgun (WGS) entry which is preliminary data.</text>
</comment>
<dbReference type="EMBL" id="JASATX010000001">
    <property type="protein sequence ID" value="MDI2097886.1"/>
    <property type="molecule type" value="Genomic_DNA"/>
</dbReference>
<dbReference type="Proteomes" id="UP001321506">
    <property type="component" value="Unassembled WGS sequence"/>
</dbReference>